<protein>
    <submittedName>
        <fullName evidence="4">Exodeoxyribonuclease VII small subunit</fullName>
    </submittedName>
</protein>
<name>A0A521DN58_9EURY</name>
<dbReference type="GO" id="GO:0009318">
    <property type="term" value="C:exodeoxyribonuclease VII complex"/>
    <property type="evidence" value="ECO:0007669"/>
    <property type="project" value="InterPro"/>
</dbReference>
<gene>
    <name evidence="4" type="ORF">SAMN06264867_107169</name>
</gene>
<accession>A0A521DN58</accession>
<keyword evidence="5" id="KW-1185">Reference proteome</keyword>
<dbReference type="GO" id="GO:0008855">
    <property type="term" value="F:exodeoxyribonuclease VII activity"/>
    <property type="evidence" value="ECO:0007669"/>
    <property type="project" value="InterPro"/>
</dbReference>
<dbReference type="OrthoDB" id="329212at2157"/>
<evidence type="ECO:0000256" key="2">
    <source>
        <dbReference type="ARBA" id="ARBA00022722"/>
    </source>
</evidence>
<dbReference type="EMBL" id="FXTD01000007">
    <property type="protein sequence ID" value="SMO73174.1"/>
    <property type="molecule type" value="Genomic_DNA"/>
</dbReference>
<dbReference type="GO" id="GO:0006308">
    <property type="term" value="P:DNA catabolic process"/>
    <property type="evidence" value="ECO:0007669"/>
    <property type="project" value="InterPro"/>
</dbReference>
<dbReference type="AlphaFoldDB" id="A0A521DN58"/>
<dbReference type="InterPro" id="IPR037004">
    <property type="entry name" value="Exonuc_VII_ssu_sf"/>
</dbReference>
<dbReference type="Gene3D" id="1.10.287.1040">
    <property type="entry name" value="Exonuclease VII, small subunit"/>
    <property type="match status" value="1"/>
</dbReference>
<evidence type="ECO:0000256" key="1">
    <source>
        <dbReference type="ARBA" id="ARBA00022490"/>
    </source>
</evidence>
<keyword evidence="1" id="KW-0963">Cytoplasm</keyword>
<keyword evidence="3" id="KW-0378">Hydrolase</keyword>
<evidence type="ECO:0000256" key="3">
    <source>
        <dbReference type="ARBA" id="ARBA00022801"/>
    </source>
</evidence>
<proteinExistence type="predicted"/>
<evidence type="ECO:0000313" key="5">
    <source>
        <dbReference type="Proteomes" id="UP000319712"/>
    </source>
</evidence>
<dbReference type="Proteomes" id="UP000319712">
    <property type="component" value="Unassembled WGS sequence"/>
</dbReference>
<dbReference type="RefSeq" id="WP_142986973.1">
    <property type="nucleotide sequence ID" value="NZ_FXTD01000007.1"/>
</dbReference>
<dbReference type="Pfam" id="PF02609">
    <property type="entry name" value="Exonuc_VII_S"/>
    <property type="match status" value="1"/>
</dbReference>
<sequence length="72" mass="7930">MSQHDDVDIGGTIDRLEEIAETLEDGEVGLETAKELREEADEKLTVLRDTLDVGDGDIIEIDGDELDEETAE</sequence>
<dbReference type="SUPFAM" id="SSF116842">
    <property type="entry name" value="XseB-like"/>
    <property type="match status" value="1"/>
</dbReference>
<reference evidence="4 5" key="1">
    <citation type="submission" date="2017-05" db="EMBL/GenBank/DDBJ databases">
        <authorList>
            <person name="Varghese N."/>
            <person name="Submissions S."/>
        </authorList>
    </citation>
    <scope>NUCLEOTIDE SEQUENCE [LARGE SCALE GENOMIC DNA]</scope>
    <source>
        <strain evidence="4 5">DSM 19504</strain>
    </source>
</reference>
<evidence type="ECO:0000313" key="4">
    <source>
        <dbReference type="EMBL" id="SMO73174.1"/>
    </source>
</evidence>
<dbReference type="InterPro" id="IPR003761">
    <property type="entry name" value="Exonuc_VII_S"/>
</dbReference>
<organism evidence="4 5">
    <name type="scientific">Halorubrum cibi</name>
    <dbReference type="NCBI Taxonomy" id="413815"/>
    <lineage>
        <taxon>Archaea</taxon>
        <taxon>Methanobacteriati</taxon>
        <taxon>Methanobacteriota</taxon>
        <taxon>Stenosarchaea group</taxon>
        <taxon>Halobacteria</taxon>
        <taxon>Halobacteriales</taxon>
        <taxon>Haloferacaceae</taxon>
        <taxon>Halorubrum</taxon>
    </lineage>
</organism>
<keyword evidence="2" id="KW-0540">Nuclease</keyword>